<reference evidence="1 2" key="1">
    <citation type="submission" date="2017-11" db="EMBL/GenBank/DDBJ databases">
        <title>De-novo sequencing of pomegranate (Punica granatum L.) genome.</title>
        <authorList>
            <person name="Akparov Z."/>
            <person name="Amiraslanov A."/>
            <person name="Hajiyeva S."/>
            <person name="Abbasov M."/>
            <person name="Kaur K."/>
            <person name="Hamwieh A."/>
            <person name="Solovyev V."/>
            <person name="Salamov A."/>
            <person name="Braich B."/>
            <person name="Kosarev P."/>
            <person name="Mahmoud A."/>
            <person name="Hajiyev E."/>
            <person name="Babayeva S."/>
            <person name="Izzatullayeva V."/>
            <person name="Mammadov A."/>
            <person name="Mammadov A."/>
            <person name="Sharifova S."/>
            <person name="Ojaghi J."/>
            <person name="Eynullazada K."/>
            <person name="Bayramov B."/>
            <person name="Abdulazimova A."/>
            <person name="Shahmuradov I."/>
        </authorList>
    </citation>
    <scope>NUCLEOTIDE SEQUENCE [LARGE SCALE GENOMIC DNA]</scope>
    <source>
        <strain evidence="2">cv. AG2017</strain>
        <tissue evidence="1">Leaf</tissue>
    </source>
</reference>
<protein>
    <submittedName>
        <fullName evidence="1">Uncharacterized protein</fullName>
    </submittedName>
</protein>
<keyword evidence="2" id="KW-1185">Reference proteome</keyword>
<dbReference type="Proteomes" id="UP000233551">
    <property type="component" value="Unassembled WGS sequence"/>
</dbReference>
<name>A0A2I0IJT1_PUNGR</name>
<dbReference type="EMBL" id="PGOL01002924">
    <property type="protein sequence ID" value="PKI44245.1"/>
    <property type="molecule type" value="Genomic_DNA"/>
</dbReference>
<evidence type="ECO:0000313" key="2">
    <source>
        <dbReference type="Proteomes" id="UP000233551"/>
    </source>
</evidence>
<sequence>MAYAMKPTKPDFKESFLFFTVASSLFFNLFSCNSSPHHCNSKLCVPKLDRIRLIGRMVSGSAPPLPLIADGLPLLVRNPFSGRRSAVSGRGEVEKRQKEKRKLKPVEILQCSKEKRKLSLQQKSLMSDD</sequence>
<gene>
    <name evidence="1" type="ORF">CRG98_035319</name>
</gene>
<dbReference type="AlphaFoldDB" id="A0A2I0IJT1"/>
<accession>A0A2I0IJT1</accession>
<organism evidence="1 2">
    <name type="scientific">Punica granatum</name>
    <name type="common">Pomegranate</name>
    <dbReference type="NCBI Taxonomy" id="22663"/>
    <lineage>
        <taxon>Eukaryota</taxon>
        <taxon>Viridiplantae</taxon>
        <taxon>Streptophyta</taxon>
        <taxon>Embryophyta</taxon>
        <taxon>Tracheophyta</taxon>
        <taxon>Spermatophyta</taxon>
        <taxon>Magnoliopsida</taxon>
        <taxon>eudicotyledons</taxon>
        <taxon>Gunneridae</taxon>
        <taxon>Pentapetalae</taxon>
        <taxon>rosids</taxon>
        <taxon>malvids</taxon>
        <taxon>Myrtales</taxon>
        <taxon>Lythraceae</taxon>
        <taxon>Punica</taxon>
    </lineage>
</organism>
<comment type="caution">
    <text evidence="1">The sequence shown here is derived from an EMBL/GenBank/DDBJ whole genome shotgun (WGS) entry which is preliminary data.</text>
</comment>
<proteinExistence type="predicted"/>
<evidence type="ECO:0000313" key="1">
    <source>
        <dbReference type="EMBL" id="PKI44245.1"/>
    </source>
</evidence>